<keyword evidence="1" id="KW-0812">Transmembrane</keyword>
<organism evidence="2 3">
    <name type="scientific">Saccharomonospora viridis</name>
    <dbReference type="NCBI Taxonomy" id="1852"/>
    <lineage>
        <taxon>Bacteria</taxon>
        <taxon>Bacillati</taxon>
        <taxon>Actinomycetota</taxon>
        <taxon>Actinomycetes</taxon>
        <taxon>Pseudonocardiales</taxon>
        <taxon>Pseudonocardiaceae</taxon>
        <taxon>Saccharomonospora</taxon>
    </lineage>
</organism>
<dbReference type="RefSeq" id="WP_012796404.1">
    <property type="nucleotide sequence ID" value="NZ_CALJZO010000025.1"/>
</dbReference>
<name>A0A837DEZ0_9PSEU</name>
<evidence type="ECO:0008006" key="4">
    <source>
        <dbReference type="Google" id="ProtNLM"/>
    </source>
</evidence>
<evidence type="ECO:0000313" key="2">
    <source>
        <dbReference type="EMBL" id="KHF45528.1"/>
    </source>
</evidence>
<reference evidence="2 3" key="1">
    <citation type="submission" date="2014-10" db="EMBL/GenBank/DDBJ databases">
        <title>Genome sequence of Micropolyspora internatus JCM3315.</title>
        <authorList>
            <person name="Shin S.-K."/>
            <person name="Yi H."/>
        </authorList>
    </citation>
    <scope>NUCLEOTIDE SEQUENCE [LARGE SCALE GENOMIC DNA]</scope>
    <source>
        <strain evidence="2 3">JCM 3315</strain>
    </source>
</reference>
<protein>
    <recommendedName>
        <fullName evidence="4">DUF3515 domain-containing protein</fullName>
    </recommendedName>
</protein>
<feature type="transmembrane region" description="Helical" evidence="1">
    <location>
        <begin position="12"/>
        <end position="33"/>
    </location>
</feature>
<keyword evidence="1" id="KW-0472">Membrane</keyword>
<accession>A0A837DEZ0</accession>
<keyword evidence="1" id="KW-1133">Transmembrane helix</keyword>
<sequence length="185" mass="19501">MSETGAPPRILIIVAAVLATALVVAITVLGFVLSSDTDSNGGPGDVDEPGPLPLVSVPAPEADSEECTKLIEAAPRELESAGQRLAPRELAQPAPPAALAWGEDNPVVLRCGLERPPELTRSSPLRQIQTVQWLPVEGEGTTTWYVVDRPVYIALTVPETAGTGPLQQISETVAEELPAVPLEFE</sequence>
<dbReference type="OrthoDB" id="4422435at2"/>
<dbReference type="Pfam" id="PF12028">
    <property type="entry name" value="DUF3515"/>
    <property type="match status" value="1"/>
</dbReference>
<proteinExistence type="predicted"/>
<dbReference type="AlphaFoldDB" id="A0A837DEZ0"/>
<dbReference type="EMBL" id="JRZE01000002">
    <property type="protein sequence ID" value="KHF45528.1"/>
    <property type="molecule type" value="Genomic_DNA"/>
</dbReference>
<evidence type="ECO:0000256" key="1">
    <source>
        <dbReference type="SAM" id="Phobius"/>
    </source>
</evidence>
<dbReference type="InterPro" id="IPR021903">
    <property type="entry name" value="DUF3515"/>
</dbReference>
<evidence type="ECO:0000313" key="3">
    <source>
        <dbReference type="Proteomes" id="UP000030848"/>
    </source>
</evidence>
<gene>
    <name evidence="2" type="ORF">MINT15_07450</name>
</gene>
<comment type="caution">
    <text evidence="2">The sequence shown here is derived from an EMBL/GenBank/DDBJ whole genome shotgun (WGS) entry which is preliminary data.</text>
</comment>
<dbReference type="OMA" id="VQWFEIS"/>
<dbReference type="Proteomes" id="UP000030848">
    <property type="component" value="Unassembled WGS sequence"/>
</dbReference>